<feature type="compositionally biased region" description="Basic residues" evidence="1">
    <location>
        <begin position="121"/>
        <end position="133"/>
    </location>
</feature>
<feature type="transmembrane region" description="Helical" evidence="2">
    <location>
        <begin position="149"/>
        <end position="170"/>
    </location>
</feature>
<feature type="compositionally biased region" description="Polar residues" evidence="1">
    <location>
        <begin position="110"/>
        <end position="120"/>
    </location>
</feature>
<reference evidence="3" key="1">
    <citation type="submission" date="2022-05" db="EMBL/GenBank/DDBJ databases">
        <title>Draft genome sequences of Clostridium perfringens strains isolated from Peru.</title>
        <authorList>
            <person name="Hurtado R."/>
            <person name="Lima L."/>
            <person name="Sousa T."/>
            <person name="Jaiswal A.K."/>
            <person name="Tiwari S."/>
            <person name="Maturrano L."/>
            <person name="Brenig B."/>
            <person name="Azevedo V."/>
        </authorList>
    </citation>
    <scope>NUCLEOTIDE SEQUENCE</scope>
    <source>
        <strain evidence="3">CP4</strain>
    </source>
</reference>
<evidence type="ECO:0000256" key="2">
    <source>
        <dbReference type="SAM" id="Phobius"/>
    </source>
</evidence>
<dbReference type="EMBL" id="JAMWMK010000012">
    <property type="protein sequence ID" value="MDC4248071.1"/>
    <property type="molecule type" value="Genomic_DNA"/>
</dbReference>
<evidence type="ECO:0000256" key="1">
    <source>
        <dbReference type="SAM" id="MobiDB-lite"/>
    </source>
</evidence>
<evidence type="ECO:0000313" key="4">
    <source>
        <dbReference type="Proteomes" id="UP001141166"/>
    </source>
</evidence>
<name>A0A9X4B482_ENTFC</name>
<feature type="region of interest" description="Disordered" evidence="1">
    <location>
        <begin position="110"/>
        <end position="133"/>
    </location>
</feature>
<keyword evidence="2" id="KW-0812">Transmembrane</keyword>
<organism evidence="3 4">
    <name type="scientific">Enterococcus faecium</name>
    <name type="common">Streptococcus faecium</name>
    <dbReference type="NCBI Taxonomy" id="1352"/>
    <lineage>
        <taxon>Bacteria</taxon>
        <taxon>Bacillati</taxon>
        <taxon>Bacillota</taxon>
        <taxon>Bacilli</taxon>
        <taxon>Lactobacillales</taxon>
        <taxon>Enterococcaceae</taxon>
        <taxon>Enterococcus</taxon>
    </lineage>
</organism>
<accession>A0A9X4B482</accession>
<protein>
    <submittedName>
        <fullName evidence="3">Uncharacterized protein</fullName>
    </submittedName>
</protein>
<keyword evidence="2" id="KW-1133">Transmembrane helix</keyword>
<sequence>MAVEVEILTTNISVFEHQPPLTLYPYEEFLEITEAMREGEYIKFQLLIIEGDPIYQGTYHKKQGMYHKKKQIPTFEDDLKEKLELLVKKKSITEVKKEEIWQLIHGESVSTATSSSPTNKSHSKAKKRKQRKVSLPKWKKIDLEKTRPMLKRIGLVFLFFIFLMGVGIGGKKVFFDGNHQIRVSDQPLTKETIITEDNYLEIAEKLPSRQEEIADFLAQNQEFEKLEAFERNYPTEIGAFELAFNRQDWEKVVKADVFRLTDERKMMLAIAFLELGNKKEAELINKKIQSKTLAKKIAIAYLQDQEIDKAKEIQKQLKDQDLEEWIDTASIYQEMVDFYKSEKDTTNQEIWERKFKNIGVEESDHL</sequence>
<keyword evidence="2" id="KW-0472">Membrane</keyword>
<dbReference type="Proteomes" id="UP001141166">
    <property type="component" value="Unassembled WGS sequence"/>
</dbReference>
<comment type="caution">
    <text evidence="3">The sequence shown here is derived from an EMBL/GenBank/DDBJ whole genome shotgun (WGS) entry which is preliminary data.</text>
</comment>
<gene>
    <name evidence="3" type="ORF">M3X98_08375</name>
</gene>
<dbReference type="RefSeq" id="WP_272471392.1">
    <property type="nucleotide sequence ID" value="NZ_JAMWMK010000012.1"/>
</dbReference>
<evidence type="ECO:0000313" key="3">
    <source>
        <dbReference type="EMBL" id="MDC4248071.1"/>
    </source>
</evidence>
<proteinExistence type="predicted"/>
<dbReference type="AlphaFoldDB" id="A0A9X4B482"/>